<protein>
    <submittedName>
        <fullName evidence="2">Uncharacterized protein</fullName>
    </submittedName>
</protein>
<proteinExistence type="predicted"/>
<organism evidence="2 3">
    <name type="scientific">Vespula vulgaris</name>
    <name type="common">Yellow jacket</name>
    <name type="synonym">Wasp</name>
    <dbReference type="NCBI Taxonomy" id="7454"/>
    <lineage>
        <taxon>Eukaryota</taxon>
        <taxon>Metazoa</taxon>
        <taxon>Ecdysozoa</taxon>
        <taxon>Arthropoda</taxon>
        <taxon>Hexapoda</taxon>
        <taxon>Insecta</taxon>
        <taxon>Pterygota</taxon>
        <taxon>Neoptera</taxon>
        <taxon>Endopterygota</taxon>
        <taxon>Hymenoptera</taxon>
        <taxon>Apocrita</taxon>
        <taxon>Aculeata</taxon>
        <taxon>Vespoidea</taxon>
        <taxon>Vespidae</taxon>
        <taxon>Vespinae</taxon>
        <taxon>Vespula</taxon>
    </lineage>
</organism>
<reference evidence="2" key="1">
    <citation type="journal article" date="2020" name="G3 (Bethesda)">
        <title>High-Quality Assemblies for Three Invasive Social Wasps from the &lt;i&gt;Vespula&lt;/i&gt; Genus.</title>
        <authorList>
            <person name="Harrop T.W.R."/>
            <person name="Guhlin J."/>
            <person name="McLaughlin G.M."/>
            <person name="Permina E."/>
            <person name="Stockwell P."/>
            <person name="Gilligan J."/>
            <person name="Le Lec M.F."/>
            <person name="Gruber M.A.M."/>
            <person name="Quinn O."/>
            <person name="Lovegrove M."/>
            <person name="Duncan E.J."/>
            <person name="Remnant E.J."/>
            <person name="Van Eeckhoven J."/>
            <person name="Graham B."/>
            <person name="Knapp R.A."/>
            <person name="Langford K.W."/>
            <person name="Kronenberg Z."/>
            <person name="Press M.O."/>
            <person name="Eacker S.M."/>
            <person name="Wilson-Rankin E.E."/>
            <person name="Purcell J."/>
            <person name="Lester P.J."/>
            <person name="Dearden P.K."/>
        </authorList>
    </citation>
    <scope>NUCLEOTIDE SEQUENCE</scope>
    <source>
        <strain evidence="2">Marl-1</strain>
    </source>
</reference>
<keyword evidence="3" id="KW-1185">Reference proteome</keyword>
<evidence type="ECO:0000313" key="2">
    <source>
        <dbReference type="EMBL" id="KAF7385943.1"/>
    </source>
</evidence>
<feature type="region of interest" description="Disordered" evidence="1">
    <location>
        <begin position="75"/>
        <end position="98"/>
    </location>
</feature>
<evidence type="ECO:0000256" key="1">
    <source>
        <dbReference type="SAM" id="MobiDB-lite"/>
    </source>
</evidence>
<dbReference type="Proteomes" id="UP000614350">
    <property type="component" value="Unassembled WGS sequence"/>
</dbReference>
<name>A0A834JD15_VESVU</name>
<comment type="caution">
    <text evidence="2">The sequence shown here is derived from an EMBL/GenBank/DDBJ whole genome shotgun (WGS) entry which is preliminary data.</text>
</comment>
<dbReference type="AlphaFoldDB" id="A0A834JD15"/>
<gene>
    <name evidence="2" type="ORF">HZH66_011785</name>
</gene>
<dbReference type="EMBL" id="JACSEA010000014">
    <property type="protein sequence ID" value="KAF7385943.1"/>
    <property type="molecule type" value="Genomic_DNA"/>
</dbReference>
<sequence>MVGRDEGDPRRIGCMTQYLAYRCWETFDGNDPVEFASRRRTRGREQTPTGREIIGSDLRTALLSRAEVFRTKFIPRREAHGSRGPSSWRPQLRRRLRY</sequence>
<accession>A0A834JD15</accession>
<evidence type="ECO:0000313" key="3">
    <source>
        <dbReference type="Proteomes" id="UP000614350"/>
    </source>
</evidence>